<evidence type="ECO:0000313" key="1">
    <source>
        <dbReference type="EMBL" id="KAK3925703.1"/>
    </source>
</evidence>
<keyword evidence="1" id="KW-0436">Ligase</keyword>
<dbReference type="EMBL" id="JAHWGI010001240">
    <property type="protein sequence ID" value="KAK3925703.1"/>
    <property type="molecule type" value="Genomic_DNA"/>
</dbReference>
<sequence length="162" mass="18223">MLVILLQIKASERVVGFSGDSPLQVRRATAEVPPHSLNVYDISGKKVNSSIGPLLEGDNMVLKCEVRGVFPVLKEDLLLTNLEVLFLLIYNKNFNSAFPLLNSCKCTTVELNSSKCSTGEYTLAIIEQLPSFTHDYVFDWKLHTYKRENMHSKACCVRLLTQ</sequence>
<proteinExistence type="predicted"/>
<accession>A0AAE1HQY5</accession>
<reference evidence="1" key="2">
    <citation type="journal article" date="2023" name="BMC Genomics">
        <title>Pest status, molecular evolution, and epigenetic factors derived from the genome assembly of Frankliniella fusca, a thysanopteran phytovirus vector.</title>
        <authorList>
            <person name="Catto M.A."/>
            <person name="Labadie P.E."/>
            <person name="Jacobson A.L."/>
            <person name="Kennedy G.G."/>
            <person name="Srinivasan R."/>
            <person name="Hunt B.G."/>
        </authorList>
    </citation>
    <scope>NUCLEOTIDE SEQUENCE</scope>
    <source>
        <strain evidence="1">PL_HMW_Pooled</strain>
    </source>
</reference>
<dbReference type="AlphaFoldDB" id="A0AAE1HQY5"/>
<comment type="caution">
    <text evidence="1">The sequence shown here is derived from an EMBL/GenBank/DDBJ whole genome shotgun (WGS) entry which is preliminary data.</text>
</comment>
<organism evidence="1 2">
    <name type="scientific">Frankliniella fusca</name>
    <dbReference type="NCBI Taxonomy" id="407009"/>
    <lineage>
        <taxon>Eukaryota</taxon>
        <taxon>Metazoa</taxon>
        <taxon>Ecdysozoa</taxon>
        <taxon>Arthropoda</taxon>
        <taxon>Hexapoda</taxon>
        <taxon>Insecta</taxon>
        <taxon>Pterygota</taxon>
        <taxon>Neoptera</taxon>
        <taxon>Paraneoptera</taxon>
        <taxon>Thysanoptera</taxon>
        <taxon>Terebrantia</taxon>
        <taxon>Thripoidea</taxon>
        <taxon>Thripidae</taxon>
        <taxon>Frankliniella</taxon>
    </lineage>
</organism>
<evidence type="ECO:0000313" key="2">
    <source>
        <dbReference type="Proteomes" id="UP001219518"/>
    </source>
</evidence>
<reference evidence="1" key="1">
    <citation type="submission" date="2021-07" db="EMBL/GenBank/DDBJ databases">
        <authorList>
            <person name="Catto M.A."/>
            <person name="Jacobson A."/>
            <person name="Kennedy G."/>
            <person name="Labadie P."/>
            <person name="Hunt B.G."/>
            <person name="Srinivasan R."/>
        </authorList>
    </citation>
    <scope>NUCLEOTIDE SEQUENCE</scope>
    <source>
        <strain evidence="1">PL_HMW_Pooled</strain>
        <tissue evidence="1">Head</tissue>
    </source>
</reference>
<dbReference type="GO" id="GO:0016874">
    <property type="term" value="F:ligase activity"/>
    <property type="evidence" value="ECO:0007669"/>
    <property type="project" value="UniProtKB-KW"/>
</dbReference>
<protein>
    <submittedName>
        <fullName evidence="1">DNA ligase</fullName>
    </submittedName>
</protein>
<name>A0AAE1HQY5_9NEOP</name>
<dbReference type="Proteomes" id="UP001219518">
    <property type="component" value="Unassembled WGS sequence"/>
</dbReference>
<gene>
    <name evidence="1" type="ORF">KUF71_013952</name>
</gene>
<keyword evidence="2" id="KW-1185">Reference proteome</keyword>